<comment type="caution">
    <text evidence="1">The sequence shown here is derived from an EMBL/GenBank/DDBJ whole genome shotgun (WGS) entry which is preliminary data.</text>
</comment>
<dbReference type="EMBL" id="JADOTX010000001">
    <property type="protein sequence ID" value="MBG6065234.1"/>
    <property type="molecule type" value="Genomic_DNA"/>
</dbReference>
<reference evidence="1 2" key="1">
    <citation type="submission" date="2020-11" db="EMBL/GenBank/DDBJ databases">
        <title>Sequencing the genomes of 1000 actinobacteria strains.</title>
        <authorList>
            <person name="Klenk H.-P."/>
        </authorList>
    </citation>
    <scope>NUCLEOTIDE SEQUENCE [LARGE SCALE GENOMIC DNA]</scope>
    <source>
        <strain evidence="1 2">DSM 101692</strain>
    </source>
</reference>
<evidence type="ECO:0008006" key="3">
    <source>
        <dbReference type="Google" id="ProtNLM"/>
    </source>
</evidence>
<evidence type="ECO:0000313" key="2">
    <source>
        <dbReference type="Proteomes" id="UP000614915"/>
    </source>
</evidence>
<dbReference type="RefSeq" id="WP_307787823.1">
    <property type="nucleotide sequence ID" value="NZ_JADOTX010000001.1"/>
</dbReference>
<accession>A0ABS0JE16</accession>
<evidence type="ECO:0000313" key="1">
    <source>
        <dbReference type="EMBL" id="MBG6065234.1"/>
    </source>
</evidence>
<sequence>MTARRTGRALLAGGLLLGTLLAAGCGVRPSAVITGRPAVSGPGQGVGLYLLAQGELVLVLRSATAEPAPAEPAPAPADSLALLAAGPEENERRQGLTSEVPAGLDPVTVTSAADQSGGLTVRTTTAARALSVNAVNQIVCTVADAAAQTGFTSSSASVTIVGPDGARPPQRCPIS</sequence>
<name>A0ABS0JE16_9ACTN</name>
<dbReference type="PROSITE" id="PS51257">
    <property type="entry name" value="PROKAR_LIPOPROTEIN"/>
    <property type="match status" value="1"/>
</dbReference>
<organism evidence="1 2">
    <name type="scientific">Micromonospora ureilytica</name>
    <dbReference type="NCBI Taxonomy" id="709868"/>
    <lineage>
        <taxon>Bacteria</taxon>
        <taxon>Bacillati</taxon>
        <taxon>Actinomycetota</taxon>
        <taxon>Actinomycetes</taxon>
        <taxon>Micromonosporales</taxon>
        <taxon>Micromonosporaceae</taxon>
        <taxon>Micromonospora</taxon>
    </lineage>
</organism>
<keyword evidence="2" id="KW-1185">Reference proteome</keyword>
<proteinExistence type="predicted"/>
<gene>
    <name evidence="1" type="ORF">IW248_001521</name>
</gene>
<dbReference type="Proteomes" id="UP000614915">
    <property type="component" value="Unassembled WGS sequence"/>
</dbReference>
<protein>
    <recommendedName>
        <fullName evidence="3">GerMN domain-containing protein</fullName>
    </recommendedName>
</protein>